<protein>
    <submittedName>
        <fullName evidence="2">Uncharacterized protein</fullName>
    </submittedName>
</protein>
<feature type="compositionally biased region" description="Basic and acidic residues" evidence="1">
    <location>
        <begin position="73"/>
        <end position="91"/>
    </location>
</feature>
<evidence type="ECO:0000256" key="1">
    <source>
        <dbReference type="SAM" id="MobiDB-lite"/>
    </source>
</evidence>
<gene>
    <name evidence="2" type="ORF">NHX12_013200</name>
</gene>
<keyword evidence="3" id="KW-1185">Reference proteome</keyword>
<accession>A0A9Q0DE70</accession>
<sequence length="144" mass="16161">MSKRNPYPIPRVENDHSFTGKPPQYEEPWSRLAATSSSAQRSATLHKPEASNGLHLKSVNNEDLVGTRSQTVYKRETVSEDHGTPKNHETQKVLQEPLKKNSIRMWIDPQKCSIHSIKGTIESDHNSSTNGGYSRKPDGGFYST</sequence>
<dbReference type="Proteomes" id="UP001148018">
    <property type="component" value="Unassembled WGS sequence"/>
</dbReference>
<organism evidence="2 3">
    <name type="scientific">Muraenolepis orangiensis</name>
    <name type="common">Patagonian moray cod</name>
    <dbReference type="NCBI Taxonomy" id="630683"/>
    <lineage>
        <taxon>Eukaryota</taxon>
        <taxon>Metazoa</taxon>
        <taxon>Chordata</taxon>
        <taxon>Craniata</taxon>
        <taxon>Vertebrata</taxon>
        <taxon>Euteleostomi</taxon>
        <taxon>Actinopterygii</taxon>
        <taxon>Neopterygii</taxon>
        <taxon>Teleostei</taxon>
        <taxon>Neoteleostei</taxon>
        <taxon>Acanthomorphata</taxon>
        <taxon>Zeiogadaria</taxon>
        <taxon>Gadariae</taxon>
        <taxon>Gadiformes</taxon>
        <taxon>Muraenolepidoidei</taxon>
        <taxon>Muraenolepididae</taxon>
        <taxon>Muraenolepis</taxon>
    </lineage>
</organism>
<evidence type="ECO:0000313" key="2">
    <source>
        <dbReference type="EMBL" id="KAJ3586808.1"/>
    </source>
</evidence>
<feature type="compositionally biased region" description="Low complexity" evidence="1">
    <location>
        <begin position="30"/>
        <end position="45"/>
    </location>
</feature>
<comment type="caution">
    <text evidence="2">The sequence shown here is derived from an EMBL/GenBank/DDBJ whole genome shotgun (WGS) entry which is preliminary data.</text>
</comment>
<reference evidence="2" key="1">
    <citation type="submission" date="2022-07" db="EMBL/GenBank/DDBJ databases">
        <title>Chromosome-level genome of Muraenolepis orangiensis.</title>
        <authorList>
            <person name="Kim J."/>
        </authorList>
    </citation>
    <scope>NUCLEOTIDE SEQUENCE</scope>
    <source>
        <strain evidence="2">KU_S4_2022</strain>
        <tissue evidence="2">Muscle</tissue>
    </source>
</reference>
<evidence type="ECO:0000313" key="3">
    <source>
        <dbReference type="Proteomes" id="UP001148018"/>
    </source>
</evidence>
<feature type="region of interest" description="Disordered" evidence="1">
    <location>
        <begin position="118"/>
        <end position="144"/>
    </location>
</feature>
<dbReference type="EMBL" id="JANIIK010000117">
    <property type="protein sequence ID" value="KAJ3586808.1"/>
    <property type="molecule type" value="Genomic_DNA"/>
</dbReference>
<dbReference type="AlphaFoldDB" id="A0A9Q0DE70"/>
<name>A0A9Q0DE70_9TELE</name>
<feature type="region of interest" description="Disordered" evidence="1">
    <location>
        <begin position="1"/>
        <end position="96"/>
    </location>
</feature>
<proteinExistence type="predicted"/>
<dbReference type="OrthoDB" id="10013535at2759"/>